<name>A0A2Z4LTS4_9FLAO</name>
<feature type="chain" id="PRO_5016329317" evidence="1">
    <location>
        <begin position="22"/>
        <end position="180"/>
    </location>
</feature>
<evidence type="ECO:0000313" key="3">
    <source>
        <dbReference type="Proteomes" id="UP000248536"/>
    </source>
</evidence>
<dbReference type="KEGG" id="spon:HME9304_01950"/>
<gene>
    <name evidence="2" type="ORF">HME9304_01950</name>
</gene>
<dbReference type="Proteomes" id="UP000248536">
    <property type="component" value="Chromosome"/>
</dbReference>
<keyword evidence="3" id="KW-1185">Reference proteome</keyword>
<accession>A0A2Z4LTS4</accession>
<evidence type="ECO:0000256" key="1">
    <source>
        <dbReference type="SAM" id="SignalP"/>
    </source>
</evidence>
<proteinExistence type="predicted"/>
<organism evidence="2 3">
    <name type="scientific">Flagellimonas maritima</name>
    <dbReference type="NCBI Taxonomy" id="1383885"/>
    <lineage>
        <taxon>Bacteria</taxon>
        <taxon>Pseudomonadati</taxon>
        <taxon>Bacteroidota</taxon>
        <taxon>Flavobacteriia</taxon>
        <taxon>Flavobacteriales</taxon>
        <taxon>Flavobacteriaceae</taxon>
        <taxon>Flagellimonas</taxon>
    </lineage>
</organism>
<dbReference type="AlphaFoldDB" id="A0A2Z4LTS4"/>
<dbReference type="EMBL" id="CP030104">
    <property type="protein sequence ID" value="AWX44944.1"/>
    <property type="molecule type" value="Genomic_DNA"/>
</dbReference>
<reference evidence="2 3" key="1">
    <citation type="submission" date="2018-06" db="EMBL/GenBank/DDBJ databases">
        <title>Spongiibacterium sp. HME9304 Genome sequencing and assembly.</title>
        <authorList>
            <person name="Kang H."/>
            <person name="Kim H."/>
            <person name="Joh K."/>
        </authorList>
    </citation>
    <scope>NUCLEOTIDE SEQUENCE [LARGE SCALE GENOMIC DNA]</scope>
    <source>
        <strain evidence="2 3">HME9304</strain>
    </source>
</reference>
<dbReference type="OrthoDB" id="1495881at2"/>
<sequence length="180" mass="19766">MIAIKKYLFLSFVCLVTIVRAQTSVTVNGARLSKSDLEKVSDRYNINIKNGTYWYDDRSGAWGFQNGPTQGFIPAGLQVGSSLKSNASNGNTGVFVNGRQLHYQDVRNLQQIIKVVPGRFWLDNFGNGGKEGKAASFNLIYLAKRQGNNSFYRNNYTGIGAGSSGGTSYVMGKDWSVIID</sequence>
<evidence type="ECO:0000313" key="2">
    <source>
        <dbReference type="EMBL" id="AWX44944.1"/>
    </source>
</evidence>
<keyword evidence="1" id="KW-0732">Signal</keyword>
<dbReference type="RefSeq" id="WP_112378376.1">
    <property type="nucleotide sequence ID" value="NZ_CP030104.1"/>
</dbReference>
<protein>
    <submittedName>
        <fullName evidence="2">Extra-large guanine nucleotide-binding protein</fullName>
    </submittedName>
</protein>
<feature type="signal peptide" evidence="1">
    <location>
        <begin position="1"/>
        <end position="21"/>
    </location>
</feature>